<dbReference type="AlphaFoldDB" id="A0AAD7JPU1"/>
<dbReference type="Proteomes" id="UP001215280">
    <property type="component" value="Unassembled WGS sequence"/>
</dbReference>
<accession>A0AAD7JPU1</accession>
<evidence type="ECO:0000313" key="1">
    <source>
        <dbReference type="EMBL" id="KAJ7768076.1"/>
    </source>
</evidence>
<organism evidence="1 2">
    <name type="scientific">Mycena maculata</name>
    <dbReference type="NCBI Taxonomy" id="230809"/>
    <lineage>
        <taxon>Eukaryota</taxon>
        <taxon>Fungi</taxon>
        <taxon>Dikarya</taxon>
        <taxon>Basidiomycota</taxon>
        <taxon>Agaricomycotina</taxon>
        <taxon>Agaricomycetes</taxon>
        <taxon>Agaricomycetidae</taxon>
        <taxon>Agaricales</taxon>
        <taxon>Marasmiineae</taxon>
        <taxon>Mycenaceae</taxon>
        <taxon>Mycena</taxon>
    </lineage>
</organism>
<sequence>MSSMANGSHNNSKTLAIRGKNQWFSFATAPEELRFGDSLKIRGTLGFDLYVKSLIWPSTAPVNVICDLLARTTHFHCRRYPDFIRGVTSKRRPFLHFGPISPPPLYRGVDVVNTPISRAMPCHRYL</sequence>
<reference evidence="1" key="1">
    <citation type="submission" date="2023-03" db="EMBL/GenBank/DDBJ databases">
        <title>Massive genome expansion in bonnet fungi (Mycena s.s.) driven by repeated elements and novel gene families across ecological guilds.</title>
        <authorList>
            <consortium name="Lawrence Berkeley National Laboratory"/>
            <person name="Harder C.B."/>
            <person name="Miyauchi S."/>
            <person name="Viragh M."/>
            <person name="Kuo A."/>
            <person name="Thoen E."/>
            <person name="Andreopoulos B."/>
            <person name="Lu D."/>
            <person name="Skrede I."/>
            <person name="Drula E."/>
            <person name="Henrissat B."/>
            <person name="Morin E."/>
            <person name="Kohler A."/>
            <person name="Barry K."/>
            <person name="LaButti K."/>
            <person name="Morin E."/>
            <person name="Salamov A."/>
            <person name="Lipzen A."/>
            <person name="Mereny Z."/>
            <person name="Hegedus B."/>
            <person name="Baldrian P."/>
            <person name="Stursova M."/>
            <person name="Weitz H."/>
            <person name="Taylor A."/>
            <person name="Grigoriev I.V."/>
            <person name="Nagy L.G."/>
            <person name="Martin F."/>
            <person name="Kauserud H."/>
        </authorList>
    </citation>
    <scope>NUCLEOTIDE SEQUENCE</scope>
    <source>
        <strain evidence="1">CBHHK188m</strain>
    </source>
</reference>
<proteinExistence type="predicted"/>
<dbReference type="EMBL" id="JARJLG010000028">
    <property type="protein sequence ID" value="KAJ7768076.1"/>
    <property type="molecule type" value="Genomic_DNA"/>
</dbReference>
<comment type="caution">
    <text evidence="1">The sequence shown here is derived from an EMBL/GenBank/DDBJ whole genome shotgun (WGS) entry which is preliminary data.</text>
</comment>
<evidence type="ECO:0000313" key="2">
    <source>
        <dbReference type="Proteomes" id="UP001215280"/>
    </source>
</evidence>
<keyword evidence="2" id="KW-1185">Reference proteome</keyword>
<gene>
    <name evidence="1" type="ORF">DFH07DRAFT_769292</name>
</gene>
<protein>
    <submittedName>
        <fullName evidence="1">Uncharacterized protein</fullName>
    </submittedName>
</protein>
<name>A0AAD7JPU1_9AGAR</name>